<protein>
    <submittedName>
        <fullName evidence="2">Uncharacterized protein</fullName>
    </submittedName>
</protein>
<accession>A0A1H1GQA4</accession>
<dbReference type="AlphaFoldDB" id="A0A1H1GQA4"/>
<keyword evidence="3" id="KW-1185">Reference proteome</keyword>
<keyword evidence="1" id="KW-1133">Transmembrane helix</keyword>
<keyword evidence="1" id="KW-0472">Membrane</keyword>
<proteinExistence type="predicted"/>
<evidence type="ECO:0000256" key="1">
    <source>
        <dbReference type="SAM" id="Phobius"/>
    </source>
</evidence>
<sequence length="109" mass="11504">MWGTAKRWVGAIGAFLLLCVIGPVVLMWIGIAKVAGWFGLDGYSFLLLFVGTMASSDLIATVSADGLRAASIDEWILGVIGTVIAVPLLACVVAHGWGALFRRRDAVEA</sequence>
<feature type="transmembrane region" description="Helical" evidence="1">
    <location>
        <begin position="43"/>
        <end position="63"/>
    </location>
</feature>
<dbReference type="STRING" id="47312.SAMN04489765_3492"/>
<organism evidence="2 3">
    <name type="scientific">Tsukamurella pulmonis</name>
    <dbReference type="NCBI Taxonomy" id="47312"/>
    <lineage>
        <taxon>Bacteria</taxon>
        <taxon>Bacillati</taxon>
        <taxon>Actinomycetota</taxon>
        <taxon>Actinomycetes</taxon>
        <taxon>Mycobacteriales</taxon>
        <taxon>Tsukamurellaceae</taxon>
        <taxon>Tsukamurella</taxon>
    </lineage>
</organism>
<feature type="transmembrane region" description="Helical" evidence="1">
    <location>
        <begin position="75"/>
        <end position="97"/>
    </location>
</feature>
<reference evidence="3" key="1">
    <citation type="submission" date="2016-10" db="EMBL/GenBank/DDBJ databases">
        <authorList>
            <person name="Varghese N."/>
            <person name="Submissions S."/>
        </authorList>
    </citation>
    <scope>NUCLEOTIDE SEQUENCE [LARGE SCALE GENOMIC DNA]</scope>
    <source>
        <strain evidence="3">DSM 44142</strain>
    </source>
</reference>
<dbReference type="Proteomes" id="UP000183053">
    <property type="component" value="Unassembled WGS sequence"/>
</dbReference>
<keyword evidence="1" id="KW-0812">Transmembrane</keyword>
<dbReference type="EMBL" id="FNLF01000002">
    <property type="protein sequence ID" value="SDR15382.1"/>
    <property type="molecule type" value="Genomic_DNA"/>
</dbReference>
<gene>
    <name evidence="2" type="ORF">SAMN04489765_3492</name>
</gene>
<evidence type="ECO:0000313" key="3">
    <source>
        <dbReference type="Proteomes" id="UP000183053"/>
    </source>
</evidence>
<feature type="transmembrane region" description="Helical" evidence="1">
    <location>
        <begin position="12"/>
        <end position="31"/>
    </location>
</feature>
<name>A0A1H1GQA4_9ACTN</name>
<evidence type="ECO:0000313" key="2">
    <source>
        <dbReference type="EMBL" id="SDR15382.1"/>
    </source>
</evidence>